<evidence type="ECO:0008006" key="4">
    <source>
        <dbReference type="Google" id="ProtNLM"/>
    </source>
</evidence>
<keyword evidence="1" id="KW-0812">Transmembrane</keyword>
<feature type="transmembrane region" description="Helical" evidence="1">
    <location>
        <begin position="250"/>
        <end position="270"/>
    </location>
</feature>
<organism evidence="2 3">
    <name type="scientific">Schleiferilactobacillus harbinensis</name>
    <dbReference type="NCBI Taxonomy" id="304207"/>
    <lineage>
        <taxon>Bacteria</taxon>
        <taxon>Bacillati</taxon>
        <taxon>Bacillota</taxon>
        <taxon>Bacilli</taxon>
        <taxon>Lactobacillales</taxon>
        <taxon>Lactobacillaceae</taxon>
        <taxon>Schleiferilactobacillus</taxon>
    </lineage>
</organism>
<feature type="transmembrane region" description="Helical" evidence="1">
    <location>
        <begin position="119"/>
        <end position="140"/>
    </location>
</feature>
<proteinExistence type="predicted"/>
<evidence type="ECO:0000313" key="2">
    <source>
        <dbReference type="EMBL" id="QFR24186.1"/>
    </source>
</evidence>
<feature type="transmembrane region" description="Helical" evidence="1">
    <location>
        <begin position="146"/>
        <end position="163"/>
    </location>
</feature>
<feature type="transmembrane region" description="Helical" evidence="1">
    <location>
        <begin position="374"/>
        <end position="393"/>
    </location>
</feature>
<feature type="transmembrane region" description="Helical" evidence="1">
    <location>
        <begin position="290"/>
        <end position="310"/>
    </location>
</feature>
<evidence type="ECO:0000256" key="1">
    <source>
        <dbReference type="SAM" id="Phobius"/>
    </source>
</evidence>
<dbReference type="EMBL" id="CP045143">
    <property type="protein sequence ID" value="QFR24186.1"/>
    <property type="molecule type" value="Genomic_DNA"/>
</dbReference>
<accession>A0A5P8M6P7</accession>
<keyword evidence="1" id="KW-0472">Membrane</keyword>
<feature type="transmembrane region" description="Helical" evidence="1">
    <location>
        <begin position="317"/>
        <end position="335"/>
    </location>
</feature>
<feature type="transmembrane region" description="Helical" evidence="1">
    <location>
        <begin position="21"/>
        <end position="44"/>
    </location>
</feature>
<reference evidence="2 3" key="1">
    <citation type="submission" date="2019-10" db="EMBL/GenBank/DDBJ databases">
        <title>The completed genome of Lactobacillus harbinensis M1.</title>
        <authorList>
            <person name="Zheng Y."/>
        </authorList>
    </citation>
    <scope>NUCLEOTIDE SEQUENCE [LARGE SCALE GENOMIC DNA]</scope>
    <source>
        <strain evidence="2 3">M1</strain>
    </source>
</reference>
<dbReference type="AlphaFoldDB" id="A0A5P8M6P7"/>
<name>A0A5P8M6P7_9LACO</name>
<feature type="transmembrane region" description="Helical" evidence="1">
    <location>
        <begin position="341"/>
        <end position="362"/>
    </location>
</feature>
<keyword evidence="1" id="KW-1133">Transmembrane helix</keyword>
<dbReference type="KEGG" id="lhb:D1010_12785"/>
<sequence>MSEGGDSLMLGKRLRRWLWPTALTILAAIANILYSGVSFIYYPITLPDPNCYLTVGRAMAAGKVMYKDIFDQKGPWTYFLHWFTITITPNQGDYGYLIFDIFFTVLILWFAYKIMRLYLSFQWSALLTPVYLVLIMQPYFYPMGDTVEITCMPVMLAAIYLVLRQVRQPDRLVHWWESGLLGVGLSWILWTKFSLILLPGVATLVLITYVWRAQGAPEALRHIIWGVIGALLPTIPVIIYFAVNHAFSYLFHYYFVVNLTAYSPASRMILPLAILRGMTYGIFHNLTSNWGLGIAGVLFFLSFFVGPVAPRRWGDRLAIFLPFFAGLFAVAYPQYGGYYVYPDWVIAPIAAVTGAWLLVKAFPMLKGWQLAGRHLGFAWTGVAFTLLLVLASLNTTPRQSWLYNKGKPVFDQFVAPIRKDPNQDASLMLYNVMDQGFYYFAGNKIPPTRYFTHYNIKDKQFPELKQDLNKRLRARSVDYVITRHGTAKKYRKFKVAKVIKQNYRLIKTLPYWGMTYDLYQAKK</sequence>
<feature type="transmembrane region" description="Helical" evidence="1">
    <location>
        <begin position="223"/>
        <end position="243"/>
    </location>
</feature>
<gene>
    <name evidence="2" type="ORF">D1010_12785</name>
</gene>
<feature type="transmembrane region" description="Helical" evidence="1">
    <location>
        <begin position="184"/>
        <end position="211"/>
    </location>
</feature>
<dbReference type="RefSeq" id="WP_152261176.1">
    <property type="nucleotide sequence ID" value="NZ_CP045143.1"/>
</dbReference>
<evidence type="ECO:0000313" key="3">
    <source>
        <dbReference type="Proteomes" id="UP000326779"/>
    </source>
</evidence>
<feature type="transmembrane region" description="Helical" evidence="1">
    <location>
        <begin position="94"/>
        <end position="112"/>
    </location>
</feature>
<dbReference type="Proteomes" id="UP000326779">
    <property type="component" value="Chromosome"/>
</dbReference>
<protein>
    <recommendedName>
        <fullName evidence="4">Glycosyltransferase RgtA/B/C/D-like domain-containing protein</fullName>
    </recommendedName>
</protein>